<feature type="domain" description="HTH myb-type" evidence="7">
    <location>
        <begin position="11"/>
        <end position="47"/>
    </location>
</feature>
<comment type="caution">
    <text evidence="8">The sequence shown here is derived from an EMBL/GenBank/DDBJ whole genome shotgun (WGS) entry which is preliminary data.</text>
</comment>
<dbReference type="PROSITE" id="PS50090">
    <property type="entry name" value="MYB_LIKE"/>
    <property type="match status" value="1"/>
</dbReference>
<evidence type="ECO:0000313" key="8">
    <source>
        <dbReference type="EMBL" id="OAP04758.1"/>
    </source>
</evidence>
<evidence type="ECO:0000259" key="6">
    <source>
        <dbReference type="PROSITE" id="PS50090"/>
    </source>
</evidence>
<reference evidence="9" key="1">
    <citation type="journal article" date="2016" name="Proc. Natl. Acad. Sci. U.S.A.">
        <title>Chromosome-level assembly of Arabidopsis thaliana Ler reveals the extent of translocation and inversion polymorphisms.</title>
        <authorList>
            <person name="Zapata L."/>
            <person name="Ding J."/>
            <person name="Willing E.M."/>
            <person name="Hartwig B."/>
            <person name="Bezdan D."/>
            <person name="Jiao W.B."/>
            <person name="Patel V."/>
            <person name="Velikkakam James G."/>
            <person name="Koornneef M."/>
            <person name="Ossowski S."/>
            <person name="Schneeberger K."/>
        </authorList>
    </citation>
    <scope>NUCLEOTIDE SEQUENCE [LARGE SCALE GENOMIC DNA]</scope>
    <source>
        <strain evidence="9">cv. Landsberg erecta</strain>
    </source>
</reference>
<protein>
    <submittedName>
        <fullName evidence="8">Uncharacterized protein</fullName>
    </submittedName>
</protein>
<dbReference type="AlphaFoldDB" id="A0A178VGG2"/>
<dbReference type="PROSITE" id="PS51294">
    <property type="entry name" value="HTH_MYB"/>
    <property type="match status" value="1"/>
</dbReference>
<dbReference type="Pfam" id="PF00249">
    <property type="entry name" value="Myb_DNA-binding"/>
    <property type="match status" value="1"/>
</dbReference>
<keyword evidence="5" id="KW-1133">Transmembrane helix</keyword>
<gene>
    <name evidence="8" type="ordered locus">AXX17_At3g12880</name>
</gene>
<dbReference type="PANTHER" id="PTHR47999:SF14">
    <property type="entry name" value="TRANSCRIPTION FACTOR MYB13-LIKE"/>
    <property type="match status" value="1"/>
</dbReference>
<name>A0A178VGG2_ARATH</name>
<dbReference type="InterPro" id="IPR001005">
    <property type="entry name" value="SANT/Myb"/>
</dbReference>
<dbReference type="GO" id="GO:0005634">
    <property type="term" value="C:nucleus"/>
    <property type="evidence" value="ECO:0007669"/>
    <property type="project" value="UniProtKB-SubCell"/>
</dbReference>
<evidence type="ECO:0000256" key="4">
    <source>
        <dbReference type="SAM" id="MobiDB-lite"/>
    </source>
</evidence>
<accession>A0A178VGG2</accession>
<keyword evidence="2" id="KW-0238">DNA-binding</keyword>
<proteinExistence type="predicted"/>
<feature type="domain" description="Myb-like" evidence="6">
    <location>
        <begin position="11"/>
        <end position="63"/>
    </location>
</feature>
<sequence>MGNRRAPCCDKSQVKRGPWSDEESERLRSFILKNGHQNWRSLPKLAGQSSNHTACFSLFLIFMFFFLHNLFQVSFCLSLYCPSIILILNTLLIDSYP</sequence>
<dbReference type="GO" id="GO:0003677">
    <property type="term" value="F:DNA binding"/>
    <property type="evidence" value="ECO:0007669"/>
    <property type="project" value="UniProtKB-KW"/>
</dbReference>
<dbReference type="InterPro" id="IPR015495">
    <property type="entry name" value="Myb_TF_plants"/>
</dbReference>
<evidence type="ECO:0000259" key="7">
    <source>
        <dbReference type="PROSITE" id="PS51294"/>
    </source>
</evidence>
<dbReference type="Gene3D" id="1.10.10.60">
    <property type="entry name" value="Homeodomain-like"/>
    <property type="match status" value="1"/>
</dbReference>
<feature type="transmembrane region" description="Helical" evidence="5">
    <location>
        <begin position="53"/>
        <end position="71"/>
    </location>
</feature>
<evidence type="ECO:0000256" key="5">
    <source>
        <dbReference type="SAM" id="Phobius"/>
    </source>
</evidence>
<dbReference type="InterPro" id="IPR009057">
    <property type="entry name" value="Homeodomain-like_sf"/>
</dbReference>
<dbReference type="PANTHER" id="PTHR47999">
    <property type="entry name" value="TRANSCRIPTION FACTOR MYB8-RELATED-RELATED"/>
    <property type="match status" value="1"/>
</dbReference>
<keyword evidence="5" id="KW-0472">Membrane</keyword>
<keyword evidence="3" id="KW-0539">Nucleus</keyword>
<evidence type="ECO:0000256" key="2">
    <source>
        <dbReference type="ARBA" id="ARBA00023125"/>
    </source>
</evidence>
<dbReference type="SUPFAM" id="SSF46689">
    <property type="entry name" value="Homeodomain-like"/>
    <property type="match status" value="1"/>
</dbReference>
<feature type="region of interest" description="Disordered" evidence="4">
    <location>
        <begin position="1"/>
        <end position="21"/>
    </location>
</feature>
<comment type="subcellular location">
    <subcellularLocation>
        <location evidence="1">Nucleus</location>
    </subcellularLocation>
</comment>
<dbReference type="Proteomes" id="UP000078284">
    <property type="component" value="Chromosome 3"/>
</dbReference>
<dbReference type="InterPro" id="IPR017930">
    <property type="entry name" value="Myb_dom"/>
</dbReference>
<evidence type="ECO:0000313" key="9">
    <source>
        <dbReference type="Proteomes" id="UP000078284"/>
    </source>
</evidence>
<evidence type="ECO:0000256" key="3">
    <source>
        <dbReference type="ARBA" id="ARBA00023242"/>
    </source>
</evidence>
<dbReference type="EMBL" id="LUHQ01000003">
    <property type="protein sequence ID" value="OAP04758.1"/>
    <property type="molecule type" value="Genomic_DNA"/>
</dbReference>
<evidence type="ECO:0000256" key="1">
    <source>
        <dbReference type="ARBA" id="ARBA00004123"/>
    </source>
</evidence>
<organism evidence="8 9">
    <name type="scientific">Arabidopsis thaliana</name>
    <name type="common">Mouse-ear cress</name>
    <dbReference type="NCBI Taxonomy" id="3702"/>
    <lineage>
        <taxon>Eukaryota</taxon>
        <taxon>Viridiplantae</taxon>
        <taxon>Streptophyta</taxon>
        <taxon>Embryophyta</taxon>
        <taxon>Tracheophyta</taxon>
        <taxon>Spermatophyta</taxon>
        <taxon>Magnoliopsida</taxon>
        <taxon>eudicotyledons</taxon>
        <taxon>Gunneridae</taxon>
        <taxon>Pentapetalae</taxon>
        <taxon>rosids</taxon>
        <taxon>malvids</taxon>
        <taxon>Brassicales</taxon>
        <taxon>Brassicaceae</taxon>
        <taxon>Camelineae</taxon>
        <taxon>Arabidopsis</taxon>
    </lineage>
</organism>
<keyword evidence="5" id="KW-0812">Transmembrane</keyword>
<feature type="transmembrane region" description="Helical" evidence="5">
    <location>
        <begin position="77"/>
        <end position="96"/>
    </location>
</feature>